<sequence length="890" mass="97040">MSVEDETQLAELLDLWESKYEEGTDVSVAELAANYPQLKETLEKRIKALKATAWLNEPVEKEDTRQCPEDYGLPEKLGRYELQSLIGSGGFGQVWKAFDSELHRSVAIKVPHPDRIGSDQDAERFVQEARRVAQLSHVGIVPVHDVGRQNNVVFIVSEFIDGKSLLELLHEGSASEEKAVNIVRSVALALDHAHEKGFIHRDIKPANILIANDGTPKLADFGISISTDDESNQLGTLAFMPPEQLRGEKVDSRSDIYSLGAVLCQLLTGKLPRTETTPSQLRQSFSDDPVATIPGSVASSLRGVLAKSLHVDPSQRFSSASEFAEALSKKKQSGLFGVSIVTGLVLLAALGGLLPQLWPDKSTSNQPDEITSRPDEIEGVDKSEYPVGIELLTQHESAIVSLTALQDGRVVSTDGFTVSISSQADTAKQIDTDSNATCLSEIGENVAIGTESGAIELWDVASGIPTKAETLTSLVSPVTAIAGNADYIVAASDNGEVVVYIMTTESAIAVRLHAAPGRVQSIQFTDQNEFSILIGSNGEQPATFRSYRFDSSSGELHPTSNTPLDQAANVTSMAFSDDGQYLTAACRSRGVAVWRLTDDGQRLMAEGEFAKHTANVTSLSFVDGQHMVSADADGRLRFWSISDQREIDRVFGLKPVTVTTVSGGTVFIGTEDGEIFSWKVAEPVTTSEPEPGSLRLFDGKSFAGWKLGEGCKFPLHEAASIQPDGVLRVHHKPEMKRNDSVLWYESEFDDFRLRLQWRQLDKTKEVGKGTGVLVRANRLKTGIEVGIGSVVATGAFFVPKSCRLDTPPEKVSPHVSEMRWAKKYTSRPVGEWNHMTIVCERDTITVECNGVMVNRGENCSERLGRIGILLQGSEYEFRNVEITPHAESEN</sequence>
<keyword evidence="3 9" id="KW-0418">Kinase</keyword>
<keyword evidence="2 6" id="KW-0547">Nucleotide-binding</keyword>
<accession>A0A517STG5</accession>
<dbReference type="EMBL" id="CP036272">
    <property type="protein sequence ID" value="QDT59418.1"/>
    <property type="molecule type" value="Genomic_DNA"/>
</dbReference>
<feature type="domain" description="Protein kinase" evidence="8">
    <location>
        <begin position="80"/>
        <end position="328"/>
    </location>
</feature>
<dbReference type="SMART" id="SM00220">
    <property type="entry name" value="S_TKc"/>
    <property type="match status" value="1"/>
</dbReference>
<dbReference type="Gene3D" id="1.10.510.10">
    <property type="entry name" value="Transferase(Phosphotransferase) domain 1"/>
    <property type="match status" value="1"/>
</dbReference>
<dbReference type="SMART" id="SM00320">
    <property type="entry name" value="WD40"/>
    <property type="match status" value="3"/>
</dbReference>
<dbReference type="Gene3D" id="2.60.120.560">
    <property type="entry name" value="Exo-inulinase, domain 1"/>
    <property type="match status" value="1"/>
</dbReference>
<dbReference type="Gene3D" id="2.130.10.10">
    <property type="entry name" value="YVTN repeat-like/Quinoprotein amine dehydrogenase"/>
    <property type="match status" value="2"/>
</dbReference>
<dbReference type="InterPro" id="IPR010496">
    <property type="entry name" value="AL/BT2_dom"/>
</dbReference>
<name>A0A517STG5_9BACT</name>
<keyword evidence="5" id="KW-0853">WD repeat</keyword>
<evidence type="ECO:0000256" key="1">
    <source>
        <dbReference type="ARBA" id="ARBA00022679"/>
    </source>
</evidence>
<feature type="repeat" description="WD" evidence="5">
    <location>
        <begin position="609"/>
        <end position="649"/>
    </location>
</feature>
<dbReference type="Proteomes" id="UP000315003">
    <property type="component" value="Chromosome"/>
</dbReference>
<dbReference type="Gene3D" id="3.30.200.20">
    <property type="entry name" value="Phosphorylase Kinase, domain 1"/>
    <property type="match status" value="1"/>
</dbReference>
<dbReference type="SUPFAM" id="SSF56112">
    <property type="entry name" value="Protein kinase-like (PK-like)"/>
    <property type="match status" value="1"/>
</dbReference>
<dbReference type="PANTHER" id="PTHR43289:SF6">
    <property type="entry name" value="SERINE_THREONINE-PROTEIN KINASE NEKL-3"/>
    <property type="match status" value="1"/>
</dbReference>
<dbReference type="OrthoDB" id="6111975at2"/>
<evidence type="ECO:0000256" key="2">
    <source>
        <dbReference type="ARBA" id="ARBA00022741"/>
    </source>
</evidence>
<dbReference type="GO" id="GO:0016787">
    <property type="term" value="F:hydrolase activity"/>
    <property type="evidence" value="ECO:0007669"/>
    <property type="project" value="InterPro"/>
</dbReference>
<dbReference type="PROSITE" id="PS00108">
    <property type="entry name" value="PROTEIN_KINASE_ST"/>
    <property type="match status" value="1"/>
</dbReference>
<feature type="compositionally biased region" description="Basic and acidic residues" evidence="7">
    <location>
        <begin position="370"/>
        <end position="379"/>
    </location>
</feature>
<gene>
    <name evidence="9" type="primary">pknB_6</name>
    <name evidence="9" type="ORF">SV7mr_19250</name>
</gene>
<dbReference type="PROSITE" id="PS50011">
    <property type="entry name" value="PROTEIN_KINASE_DOM"/>
    <property type="match status" value="1"/>
</dbReference>
<evidence type="ECO:0000259" key="8">
    <source>
        <dbReference type="PROSITE" id="PS50011"/>
    </source>
</evidence>
<dbReference type="Pfam" id="PF06439">
    <property type="entry name" value="3keto-disac_hyd"/>
    <property type="match status" value="1"/>
</dbReference>
<evidence type="ECO:0000256" key="6">
    <source>
        <dbReference type="PROSITE-ProRule" id="PRU10141"/>
    </source>
</evidence>
<dbReference type="InterPro" id="IPR011009">
    <property type="entry name" value="Kinase-like_dom_sf"/>
</dbReference>
<organism evidence="9 10">
    <name type="scientific">Stieleria bergensis</name>
    <dbReference type="NCBI Taxonomy" id="2528025"/>
    <lineage>
        <taxon>Bacteria</taxon>
        <taxon>Pseudomonadati</taxon>
        <taxon>Planctomycetota</taxon>
        <taxon>Planctomycetia</taxon>
        <taxon>Pirellulales</taxon>
        <taxon>Pirellulaceae</taxon>
        <taxon>Stieleria</taxon>
    </lineage>
</organism>
<evidence type="ECO:0000313" key="9">
    <source>
        <dbReference type="EMBL" id="QDT59418.1"/>
    </source>
</evidence>
<dbReference type="EC" id="2.7.11.1" evidence="9"/>
<keyword evidence="1 9" id="KW-0808">Transferase</keyword>
<reference evidence="9 10" key="1">
    <citation type="submission" date="2019-02" db="EMBL/GenBank/DDBJ databases">
        <title>Deep-cultivation of Planctomycetes and their phenomic and genomic characterization uncovers novel biology.</title>
        <authorList>
            <person name="Wiegand S."/>
            <person name="Jogler M."/>
            <person name="Boedeker C."/>
            <person name="Pinto D."/>
            <person name="Vollmers J."/>
            <person name="Rivas-Marin E."/>
            <person name="Kohn T."/>
            <person name="Peeters S.H."/>
            <person name="Heuer A."/>
            <person name="Rast P."/>
            <person name="Oberbeckmann S."/>
            <person name="Bunk B."/>
            <person name="Jeske O."/>
            <person name="Meyerdierks A."/>
            <person name="Storesund J.E."/>
            <person name="Kallscheuer N."/>
            <person name="Luecker S."/>
            <person name="Lage O.M."/>
            <person name="Pohl T."/>
            <person name="Merkel B.J."/>
            <person name="Hornburger P."/>
            <person name="Mueller R.-W."/>
            <person name="Bruemmer F."/>
            <person name="Labrenz M."/>
            <person name="Spormann A.M."/>
            <person name="Op den Camp H."/>
            <person name="Overmann J."/>
            <person name="Amann R."/>
            <person name="Jetten M.S.M."/>
            <person name="Mascher T."/>
            <person name="Medema M.H."/>
            <person name="Devos D.P."/>
            <person name="Kaster A.-K."/>
            <person name="Ovreas L."/>
            <person name="Rohde M."/>
            <person name="Galperin M.Y."/>
            <person name="Jogler C."/>
        </authorList>
    </citation>
    <scope>NUCLEOTIDE SEQUENCE [LARGE SCALE GENOMIC DNA]</scope>
    <source>
        <strain evidence="9 10">SV_7m_r</strain>
    </source>
</reference>
<dbReference type="SUPFAM" id="SSF50978">
    <property type="entry name" value="WD40 repeat-like"/>
    <property type="match status" value="1"/>
</dbReference>
<dbReference type="PANTHER" id="PTHR43289">
    <property type="entry name" value="MITOGEN-ACTIVATED PROTEIN KINASE KINASE KINASE 20-RELATED"/>
    <property type="match status" value="1"/>
</dbReference>
<evidence type="ECO:0000256" key="4">
    <source>
        <dbReference type="ARBA" id="ARBA00022840"/>
    </source>
</evidence>
<keyword evidence="4 6" id="KW-0067">ATP-binding</keyword>
<dbReference type="GO" id="GO:0004674">
    <property type="term" value="F:protein serine/threonine kinase activity"/>
    <property type="evidence" value="ECO:0007669"/>
    <property type="project" value="UniProtKB-EC"/>
</dbReference>
<dbReference type="Pfam" id="PF00400">
    <property type="entry name" value="WD40"/>
    <property type="match status" value="2"/>
</dbReference>
<keyword evidence="10" id="KW-1185">Reference proteome</keyword>
<protein>
    <submittedName>
        <fullName evidence="9">Serine/threonine-protein kinase PknB</fullName>
        <ecNumber evidence="9">2.7.11.1</ecNumber>
    </submittedName>
</protein>
<dbReference type="PROSITE" id="PS00107">
    <property type="entry name" value="PROTEIN_KINASE_ATP"/>
    <property type="match status" value="1"/>
</dbReference>
<dbReference type="CDD" id="cd14014">
    <property type="entry name" value="STKc_PknB_like"/>
    <property type="match status" value="1"/>
</dbReference>
<proteinExistence type="predicted"/>
<evidence type="ECO:0000256" key="5">
    <source>
        <dbReference type="PROSITE-ProRule" id="PRU00221"/>
    </source>
</evidence>
<evidence type="ECO:0000256" key="3">
    <source>
        <dbReference type="ARBA" id="ARBA00022777"/>
    </source>
</evidence>
<dbReference type="InterPro" id="IPR008271">
    <property type="entry name" value="Ser/Thr_kinase_AS"/>
</dbReference>
<dbReference type="AlphaFoldDB" id="A0A517STG5"/>
<feature type="region of interest" description="Disordered" evidence="7">
    <location>
        <begin position="360"/>
        <end position="379"/>
    </location>
</feature>
<dbReference type="InterPro" id="IPR017441">
    <property type="entry name" value="Protein_kinase_ATP_BS"/>
</dbReference>
<dbReference type="GO" id="GO:0005524">
    <property type="term" value="F:ATP binding"/>
    <property type="evidence" value="ECO:0007669"/>
    <property type="project" value="UniProtKB-UniRule"/>
</dbReference>
<dbReference type="Pfam" id="PF00069">
    <property type="entry name" value="Pkinase"/>
    <property type="match status" value="1"/>
</dbReference>
<dbReference type="PROSITE" id="PS50082">
    <property type="entry name" value="WD_REPEATS_2"/>
    <property type="match status" value="1"/>
</dbReference>
<dbReference type="InterPro" id="IPR001680">
    <property type="entry name" value="WD40_rpt"/>
</dbReference>
<evidence type="ECO:0000313" key="10">
    <source>
        <dbReference type="Proteomes" id="UP000315003"/>
    </source>
</evidence>
<dbReference type="InterPro" id="IPR036322">
    <property type="entry name" value="WD40_repeat_dom_sf"/>
</dbReference>
<feature type="binding site" evidence="6">
    <location>
        <position position="109"/>
    </location>
    <ligand>
        <name>ATP</name>
        <dbReference type="ChEBI" id="CHEBI:30616"/>
    </ligand>
</feature>
<dbReference type="InterPro" id="IPR000719">
    <property type="entry name" value="Prot_kinase_dom"/>
</dbReference>
<evidence type="ECO:0000256" key="7">
    <source>
        <dbReference type="SAM" id="MobiDB-lite"/>
    </source>
</evidence>
<dbReference type="RefSeq" id="WP_145271282.1">
    <property type="nucleotide sequence ID" value="NZ_CP036272.1"/>
</dbReference>
<dbReference type="InterPro" id="IPR015943">
    <property type="entry name" value="WD40/YVTN_repeat-like_dom_sf"/>
</dbReference>